<dbReference type="Gene3D" id="3.20.20.190">
    <property type="entry name" value="Phosphatidylinositol (PI) phosphodiesterase"/>
    <property type="match status" value="1"/>
</dbReference>
<evidence type="ECO:0000313" key="2">
    <source>
        <dbReference type="EMBL" id="GAA3911708.1"/>
    </source>
</evidence>
<comment type="caution">
    <text evidence="2">The sequence shown here is derived from an EMBL/GenBank/DDBJ whole genome shotgun (WGS) entry which is preliminary data.</text>
</comment>
<dbReference type="EMBL" id="BAABBN010000004">
    <property type="protein sequence ID" value="GAA3911708.1"/>
    <property type="molecule type" value="Genomic_DNA"/>
</dbReference>
<dbReference type="InterPro" id="IPR030395">
    <property type="entry name" value="GP_PDE_dom"/>
</dbReference>
<proteinExistence type="predicted"/>
<feature type="domain" description="GP-PDE" evidence="1">
    <location>
        <begin position="9"/>
        <end position="247"/>
    </location>
</feature>
<dbReference type="PROSITE" id="PS51704">
    <property type="entry name" value="GP_PDE"/>
    <property type="match status" value="1"/>
</dbReference>
<dbReference type="RefSeq" id="WP_344794734.1">
    <property type="nucleotide sequence ID" value="NZ_BAABBN010000004.1"/>
</dbReference>
<sequence>MVDTKRYTPFIIGHRGAAAYAPENTMASIELAYQLGVRCIEVDVMLTADQHAVIFHDNTLNRCTTAQGAVSDKQWHTIKQLDAGSWFHPDFTGQGIPHLNDLVKFANKHPDLTLNIEIKPRFKNSISTTRIVINYLKQHLIKPERLIISSFDVVALKMAQFMWPSCYRALNIEKRFYGWSVFAKSLGCSAVHIDHQQITSAFIHTAHRLHLDVRAFTVNDPFRARQLKAMQIDGIFSDCPADLFQHIH</sequence>
<organism evidence="2 3">
    <name type="scientific">Litoribacillus peritrichatus</name>
    <dbReference type="NCBI Taxonomy" id="718191"/>
    <lineage>
        <taxon>Bacteria</taxon>
        <taxon>Pseudomonadati</taxon>
        <taxon>Pseudomonadota</taxon>
        <taxon>Gammaproteobacteria</taxon>
        <taxon>Oceanospirillales</taxon>
        <taxon>Oceanospirillaceae</taxon>
        <taxon>Litoribacillus</taxon>
    </lineage>
</organism>
<reference evidence="3" key="1">
    <citation type="journal article" date="2019" name="Int. J. Syst. Evol. Microbiol.">
        <title>The Global Catalogue of Microorganisms (GCM) 10K type strain sequencing project: providing services to taxonomists for standard genome sequencing and annotation.</title>
        <authorList>
            <consortium name="The Broad Institute Genomics Platform"/>
            <consortium name="The Broad Institute Genome Sequencing Center for Infectious Disease"/>
            <person name="Wu L."/>
            <person name="Ma J."/>
        </authorList>
    </citation>
    <scope>NUCLEOTIDE SEQUENCE [LARGE SCALE GENOMIC DNA]</scope>
    <source>
        <strain evidence="3">JCM 17551</strain>
    </source>
</reference>
<dbReference type="SUPFAM" id="SSF51695">
    <property type="entry name" value="PLC-like phosphodiesterases"/>
    <property type="match status" value="1"/>
</dbReference>
<dbReference type="Proteomes" id="UP001501565">
    <property type="component" value="Unassembled WGS sequence"/>
</dbReference>
<name>A0ABP7LZR6_9GAMM</name>
<evidence type="ECO:0000259" key="1">
    <source>
        <dbReference type="PROSITE" id="PS51704"/>
    </source>
</evidence>
<dbReference type="InterPro" id="IPR017946">
    <property type="entry name" value="PLC-like_Pdiesterase_TIM-brl"/>
</dbReference>
<gene>
    <name evidence="2" type="primary">ugpQ</name>
    <name evidence="2" type="ORF">GCM10022277_02930</name>
</gene>
<protein>
    <submittedName>
        <fullName evidence="2">Glycerophosphodiester phosphodiesterase</fullName>
    </submittedName>
</protein>
<evidence type="ECO:0000313" key="3">
    <source>
        <dbReference type="Proteomes" id="UP001501565"/>
    </source>
</evidence>
<keyword evidence="3" id="KW-1185">Reference proteome</keyword>
<dbReference type="PANTHER" id="PTHR46211:SF1">
    <property type="entry name" value="GLYCEROPHOSPHODIESTER PHOSPHODIESTERASE, CYTOPLASMIC"/>
    <property type="match status" value="1"/>
</dbReference>
<dbReference type="PANTHER" id="PTHR46211">
    <property type="entry name" value="GLYCEROPHOSPHORYL DIESTER PHOSPHODIESTERASE"/>
    <property type="match status" value="1"/>
</dbReference>
<dbReference type="Pfam" id="PF03009">
    <property type="entry name" value="GDPD"/>
    <property type="match status" value="1"/>
</dbReference>
<dbReference type="PROSITE" id="PS50007">
    <property type="entry name" value="PIPLC_X_DOMAIN"/>
    <property type="match status" value="1"/>
</dbReference>
<accession>A0ABP7LZR6</accession>